<keyword evidence="3" id="KW-0029">Amino-acid transport</keyword>
<dbReference type="AlphaFoldDB" id="A0A7G9WEY9"/>
<dbReference type="PANTHER" id="PTHR30614">
    <property type="entry name" value="MEMBRANE COMPONENT OF AMINO ACID ABC TRANSPORTER"/>
    <property type="match status" value="1"/>
</dbReference>
<sequence length="235" mass="25657">MSFTLEEFWQCVLSGLSCLPNTILLTVVPVAFGAVVGTLIAIARIYRIRFWGRFLAVFVTIYNGIPFLVALLIYNLIFMTKFGDVAAFFHLNLSLANVNVMGVGLFALSLMEICSMSETIRGAFLSVGQGQFEAGYSIGLTRGQTMRRVIVPQMIPVALPMLTNNVIGAMKNTSVVMTIGIMDVLNGAIQPCNVTYNYLVGYVAAALIYWGIAAVLEAASRKAESRLGSYRRQTV</sequence>
<dbReference type="CDD" id="cd06261">
    <property type="entry name" value="TM_PBP2"/>
    <property type="match status" value="1"/>
</dbReference>
<dbReference type="PROSITE" id="PS50928">
    <property type="entry name" value="ABC_TM1"/>
    <property type="match status" value="1"/>
</dbReference>
<feature type="transmembrane region" description="Helical" evidence="6">
    <location>
        <begin position="89"/>
        <end position="111"/>
    </location>
</feature>
<dbReference type="InterPro" id="IPR000515">
    <property type="entry name" value="MetI-like"/>
</dbReference>
<keyword evidence="5 6" id="KW-0472">Membrane</keyword>
<feature type="transmembrane region" description="Helical" evidence="6">
    <location>
        <begin position="195"/>
        <end position="216"/>
    </location>
</feature>
<keyword evidence="4 6" id="KW-1133">Transmembrane helix</keyword>
<protein>
    <submittedName>
        <fullName evidence="8">Amino acid ABC transporter permease</fullName>
    </submittedName>
</protein>
<organism evidence="8 9">
    <name type="scientific">Caproicibacterium amylolyticum</name>
    <dbReference type="NCBI Taxonomy" id="2766537"/>
    <lineage>
        <taxon>Bacteria</taxon>
        <taxon>Bacillati</taxon>
        <taxon>Bacillota</taxon>
        <taxon>Clostridia</taxon>
        <taxon>Eubacteriales</taxon>
        <taxon>Oscillospiraceae</taxon>
        <taxon>Caproicibacterium</taxon>
    </lineage>
</organism>
<proteinExistence type="inferred from homology"/>
<evidence type="ECO:0000256" key="3">
    <source>
        <dbReference type="ARBA" id="ARBA00022970"/>
    </source>
</evidence>
<dbReference type="Gene3D" id="1.10.3720.10">
    <property type="entry name" value="MetI-like"/>
    <property type="match status" value="1"/>
</dbReference>
<accession>A0A7G9WEY9</accession>
<gene>
    <name evidence="8" type="ORF">H6X83_09860</name>
</gene>
<dbReference type="InterPro" id="IPR043429">
    <property type="entry name" value="ArtM/GltK/GlnP/TcyL/YhdX-like"/>
</dbReference>
<keyword evidence="9" id="KW-1185">Reference proteome</keyword>
<evidence type="ECO:0000256" key="6">
    <source>
        <dbReference type="RuleBase" id="RU363032"/>
    </source>
</evidence>
<dbReference type="Pfam" id="PF00528">
    <property type="entry name" value="BPD_transp_1"/>
    <property type="match status" value="1"/>
</dbReference>
<keyword evidence="6" id="KW-0813">Transport</keyword>
<feature type="transmembrane region" description="Helical" evidence="6">
    <location>
        <begin position="54"/>
        <end position="77"/>
    </location>
</feature>
<reference evidence="8 9" key="1">
    <citation type="submission" date="2020-08" db="EMBL/GenBank/DDBJ databases">
        <authorList>
            <person name="Ren C."/>
            <person name="Gu Y."/>
            <person name="Xu Y."/>
        </authorList>
    </citation>
    <scope>NUCLEOTIDE SEQUENCE [LARGE SCALE GENOMIC DNA]</scope>
    <source>
        <strain evidence="8 9">LBM18003</strain>
    </source>
</reference>
<dbReference type="KEGG" id="caml:H6X83_09860"/>
<evidence type="ECO:0000256" key="5">
    <source>
        <dbReference type="ARBA" id="ARBA00023136"/>
    </source>
</evidence>
<evidence type="ECO:0000259" key="7">
    <source>
        <dbReference type="PROSITE" id="PS50928"/>
    </source>
</evidence>
<evidence type="ECO:0000256" key="1">
    <source>
        <dbReference type="ARBA" id="ARBA00004141"/>
    </source>
</evidence>
<dbReference type="EMBL" id="CP060696">
    <property type="protein sequence ID" value="QNO17251.1"/>
    <property type="molecule type" value="Genomic_DNA"/>
</dbReference>
<keyword evidence="2 6" id="KW-0812">Transmembrane</keyword>
<comment type="similarity">
    <text evidence="6">Belongs to the binding-protein-dependent transport system permease family.</text>
</comment>
<name>A0A7G9WEY9_9FIRM</name>
<dbReference type="InterPro" id="IPR035906">
    <property type="entry name" value="MetI-like_sf"/>
</dbReference>
<dbReference type="PANTHER" id="PTHR30614:SF0">
    <property type="entry name" value="L-CYSTINE TRANSPORT SYSTEM PERMEASE PROTEIN TCYL"/>
    <property type="match status" value="1"/>
</dbReference>
<evidence type="ECO:0000256" key="4">
    <source>
        <dbReference type="ARBA" id="ARBA00022989"/>
    </source>
</evidence>
<feature type="transmembrane region" description="Helical" evidence="6">
    <location>
        <begin position="23"/>
        <end position="42"/>
    </location>
</feature>
<evidence type="ECO:0000313" key="8">
    <source>
        <dbReference type="EMBL" id="QNO17251.1"/>
    </source>
</evidence>
<dbReference type="GO" id="GO:0006865">
    <property type="term" value="P:amino acid transport"/>
    <property type="evidence" value="ECO:0007669"/>
    <property type="project" value="UniProtKB-KW"/>
</dbReference>
<evidence type="ECO:0000313" key="9">
    <source>
        <dbReference type="Proteomes" id="UP000516046"/>
    </source>
</evidence>
<dbReference type="Proteomes" id="UP000516046">
    <property type="component" value="Chromosome"/>
</dbReference>
<evidence type="ECO:0000256" key="2">
    <source>
        <dbReference type="ARBA" id="ARBA00022692"/>
    </source>
</evidence>
<dbReference type="GO" id="GO:0005886">
    <property type="term" value="C:plasma membrane"/>
    <property type="evidence" value="ECO:0007669"/>
    <property type="project" value="UniProtKB-SubCell"/>
</dbReference>
<dbReference type="SUPFAM" id="SSF161098">
    <property type="entry name" value="MetI-like"/>
    <property type="match status" value="1"/>
</dbReference>
<dbReference type="RefSeq" id="WP_212506319.1">
    <property type="nucleotide sequence ID" value="NZ_CP060696.1"/>
</dbReference>
<comment type="subcellular location">
    <subcellularLocation>
        <location evidence="6">Cell membrane</location>
        <topology evidence="6">Multi-pass membrane protein</topology>
    </subcellularLocation>
    <subcellularLocation>
        <location evidence="1">Membrane</location>
        <topology evidence="1">Multi-pass membrane protein</topology>
    </subcellularLocation>
</comment>
<feature type="domain" description="ABC transmembrane type-1" evidence="7">
    <location>
        <begin position="19"/>
        <end position="220"/>
    </location>
</feature>
<dbReference type="GO" id="GO:0055085">
    <property type="term" value="P:transmembrane transport"/>
    <property type="evidence" value="ECO:0007669"/>
    <property type="project" value="InterPro"/>
</dbReference>